<dbReference type="AlphaFoldDB" id="A0A0C1QIL2"/>
<name>A0A0C1QIL2_9RICK</name>
<evidence type="ECO:0000256" key="3">
    <source>
        <dbReference type="ARBA" id="ARBA00022989"/>
    </source>
</evidence>
<dbReference type="EC" id="4.2.2.29" evidence="7"/>
<comment type="similarity">
    <text evidence="7">Belongs to the transglycosylase MltG family.</text>
</comment>
<keyword evidence="5 7" id="KW-0456">Lyase</keyword>
<accession>A0A0C1QIL2</accession>
<dbReference type="NCBIfam" id="TIGR00247">
    <property type="entry name" value="endolytic transglycosylase MltG"/>
    <property type="match status" value="1"/>
</dbReference>
<evidence type="ECO:0000313" key="8">
    <source>
        <dbReference type="EMBL" id="KIE05349.1"/>
    </source>
</evidence>
<dbReference type="PATRIC" id="fig|86105.3.peg.923"/>
<comment type="function">
    <text evidence="7">Functions as a peptidoglycan terminase that cleaves nascent peptidoglycan strands endolytically to terminate their elongation.</text>
</comment>
<dbReference type="Gene3D" id="3.30.160.60">
    <property type="entry name" value="Classic Zinc Finger"/>
    <property type="match status" value="1"/>
</dbReference>
<keyword evidence="6 7" id="KW-0961">Cell wall biogenesis/degradation</keyword>
<evidence type="ECO:0000256" key="4">
    <source>
        <dbReference type="ARBA" id="ARBA00023136"/>
    </source>
</evidence>
<comment type="subcellular location">
    <subcellularLocation>
        <location evidence="7">Cell inner membrane</location>
        <topology evidence="7">Single-pass membrane protein</topology>
    </subcellularLocation>
</comment>
<feature type="site" description="Important for catalytic activity" evidence="7">
    <location>
        <position position="205"/>
    </location>
</feature>
<gene>
    <name evidence="7" type="primary">mltG</name>
    <name evidence="8" type="ORF">NF27_DT01230</name>
</gene>
<keyword evidence="9" id="KW-1185">Reference proteome</keyword>
<dbReference type="GO" id="GO:0008932">
    <property type="term" value="F:lytic endotransglycosylase activity"/>
    <property type="evidence" value="ECO:0007669"/>
    <property type="project" value="UniProtKB-UniRule"/>
</dbReference>
<proteinExistence type="inferred from homology"/>
<comment type="caution">
    <text evidence="8">The sequence shown here is derived from an EMBL/GenBank/DDBJ whole genome shotgun (WGS) entry which is preliminary data.</text>
</comment>
<keyword evidence="4 7" id="KW-0472">Membrane</keyword>
<keyword evidence="1 7" id="KW-1003">Cell membrane</keyword>
<reference evidence="8 9" key="1">
    <citation type="submission" date="2014-11" db="EMBL/GenBank/DDBJ databases">
        <title>A Rickettsiales Symbiont of Amoebae With Ancient Features.</title>
        <authorList>
            <person name="Schulz F."/>
            <person name="Martijn J."/>
            <person name="Wascher F."/>
            <person name="Kostanjsek R."/>
            <person name="Ettema T.J."/>
            <person name="Horn M."/>
        </authorList>
    </citation>
    <scope>NUCLEOTIDE SEQUENCE [LARGE SCALE GENOMIC DNA]</scope>
    <source>
        <strain evidence="8 9">UWC36</strain>
    </source>
</reference>
<comment type="catalytic activity">
    <reaction evidence="7">
        <text>a peptidoglycan chain = a peptidoglycan chain with N-acetyl-1,6-anhydromuramyl-[peptide] at the reducing end + a peptidoglycan chain with N-acetylglucosamine at the non-reducing end.</text>
        <dbReference type="EC" id="4.2.2.29"/>
    </reaction>
</comment>
<keyword evidence="7" id="KW-0997">Cell inner membrane</keyword>
<dbReference type="CDD" id="cd08010">
    <property type="entry name" value="MltG_like"/>
    <property type="match status" value="1"/>
</dbReference>
<dbReference type="GO" id="GO:0009252">
    <property type="term" value="P:peptidoglycan biosynthetic process"/>
    <property type="evidence" value="ECO:0007669"/>
    <property type="project" value="UniProtKB-UniRule"/>
</dbReference>
<sequence>MHSKLKKFFIIYLIFKLLLITAVVYSYHNTFYKTHVHQEKIVIIPKNYSINQIADLLHKKDVIKSKLLFILLSKAHSFKKEYLQSGEYKFEAGMKMIEVIHKLTRGEVIIHKVTIPEGLTNSQVFKILDNSYGLSGSINKEKYKEGYLLPETYSYKYGTKKESVLARMHSSMEKHLTLFISTSALPIPLKDVNELLTLASIVEKESGINAEKPLVAGVYLNRLKINMPLQADPTVIYGMTGGVEPFPKRLTYKDLESASLYNTYKVKGLPPTPIANPGLRSIAAVLHPANTKDLFFVADGLGGHKFSETYKKHLTNVKNFRTFTGKKSE</sequence>
<dbReference type="Gene3D" id="3.30.1490.480">
    <property type="entry name" value="Endolytic murein transglycosylase"/>
    <property type="match status" value="1"/>
</dbReference>
<evidence type="ECO:0000256" key="6">
    <source>
        <dbReference type="ARBA" id="ARBA00023316"/>
    </source>
</evidence>
<evidence type="ECO:0000313" key="9">
    <source>
        <dbReference type="Proteomes" id="UP000031258"/>
    </source>
</evidence>
<dbReference type="GO" id="GO:0071555">
    <property type="term" value="P:cell wall organization"/>
    <property type="evidence" value="ECO:0007669"/>
    <property type="project" value="UniProtKB-KW"/>
</dbReference>
<dbReference type="InterPro" id="IPR003770">
    <property type="entry name" value="MLTG-like"/>
</dbReference>
<dbReference type="EMBL" id="JSWE01000096">
    <property type="protein sequence ID" value="KIE05349.1"/>
    <property type="molecule type" value="Genomic_DNA"/>
</dbReference>
<dbReference type="PANTHER" id="PTHR30518">
    <property type="entry name" value="ENDOLYTIC MUREIN TRANSGLYCOSYLASE"/>
    <property type="match status" value="1"/>
</dbReference>
<organism evidence="8 9">
    <name type="scientific">Candidatus Jidaibacter acanthamoebae</name>
    <dbReference type="NCBI Taxonomy" id="86105"/>
    <lineage>
        <taxon>Bacteria</taxon>
        <taxon>Pseudomonadati</taxon>
        <taxon>Pseudomonadota</taxon>
        <taxon>Alphaproteobacteria</taxon>
        <taxon>Rickettsiales</taxon>
        <taxon>Candidatus Midichloriaceae</taxon>
        <taxon>Candidatus Jidaibacter</taxon>
    </lineage>
</organism>
<evidence type="ECO:0000256" key="7">
    <source>
        <dbReference type="HAMAP-Rule" id="MF_02065"/>
    </source>
</evidence>
<feature type="transmembrane region" description="Helical" evidence="7">
    <location>
        <begin position="9"/>
        <end position="28"/>
    </location>
</feature>
<dbReference type="Pfam" id="PF02618">
    <property type="entry name" value="YceG"/>
    <property type="match status" value="1"/>
</dbReference>
<dbReference type="OrthoDB" id="9814591at2"/>
<evidence type="ECO:0000256" key="2">
    <source>
        <dbReference type="ARBA" id="ARBA00022692"/>
    </source>
</evidence>
<dbReference type="HAMAP" id="MF_02065">
    <property type="entry name" value="MltG"/>
    <property type="match status" value="1"/>
</dbReference>
<dbReference type="RefSeq" id="WP_039456430.1">
    <property type="nucleotide sequence ID" value="NZ_JSWE01000096.1"/>
</dbReference>
<keyword evidence="2 7" id="KW-0812">Transmembrane</keyword>
<dbReference type="STRING" id="86105.NF27_DT01230"/>
<keyword evidence="3 7" id="KW-1133">Transmembrane helix</keyword>
<protein>
    <recommendedName>
        <fullName evidence="7">Endolytic murein transglycosylase</fullName>
        <ecNumber evidence="7">4.2.2.29</ecNumber>
    </recommendedName>
    <alternativeName>
        <fullName evidence="7">Peptidoglycan lytic transglycosylase</fullName>
    </alternativeName>
    <alternativeName>
        <fullName evidence="7">Peptidoglycan polymerization terminase</fullName>
    </alternativeName>
</protein>
<dbReference type="PANTHER" id="PTHR30518:SF2">
    <property type="entry name" value="ENDOLYTIC MUREIN TRANSGLYCOSYLASE"/>
    <property type="match status" value="1"/>
</dbReference>
<evidence type="ECO:0000256" key="1">
    <source>
        <dbReference type="ARBA" id="ARBA00022475"/>
    </source>
</evidence>
<dbReference type="GO" id="GO:0005886">
    <property type="term" value="C:plasma membrane"/>
    <property type="evidence" value="ECO:0007669"/>
    <property type="project" value="UniProtKB-SubCell"/>
</dbReference>
<dbReference type="Proteomes" id="UP000031258">
    <property type="component" value="Unassembled WGS sequence"/>
</dbReference>
<evidence type="ECO:0000256" key="5">
    <source>
        <dbReference type="ARBA" id="ARBA00023239"/>
    </source>
</evidence>